<dbReference type="EMBL" id="CP015079">
    <property type="protein sequence ID" value="ANH38038.1"/>
    <property type="molecule type" value="Genomic_DNA"/>
</dbReference>
<evidence type="ECO:0000313" key="3">
    <source>
        <dbReference type="Proteomes" id="UP000077868"/>
    </source>
</evidence>
<evidence type="ECO:0000256" key="1">
    <source>
        <dbReference type="SAM" id="MobiDB-lite"/>
    </source>
</evidence>
<dbReference type="Proteomes" id="UP000077868">
    <property type="component" value="Chromosome"/>
</dbReference>
<name>A0A1A9GID5_9ACTN</name>
<dbReference type="PATRIC" id="fig|1300347.3.peg.1605"/>
<proteinExistence type="predicted"/>
<dbReference type="STRING" id="1300347.I601_1606"/>
<evidence type="ECO:0000313" key="2">
    <source>
        <dbReference type="EMBL" id="ANH38038.1"/>
    </source>
</evidence>
<dbReference type="AlphaFoldDB" id="A0A1A9GID5"/>
<keyword evidence="3" id="KW-1185">Reference proteome</keyword>
<protein>
    <submittedName>
        <fullName evidence="2">Uncharacterized protein</fullName>
    </submittedName>
</protein>
<reference evidence="2 3" key="1">
    <citation type="submission" date="2016-03" db="EMBL/GenBank/DDBJ databases">
        <title>Complete genome sequence of a soil Actinobacterium, Nocardioides dokdonensis FR1436.</title>
        <authorList>
            <person name="Kwon S.-K."/>
            <person name="Kim K."/>
            <person name="Kim J.F."/>
        </authorList>
    </citation>
    <scope>NUCLEOTIDE SEQUENCE [LARGE SCALE GENOMIC DNA]</scope>
    <source>
        <strain evidence="2 3">FR1436</strain>
    </source>
</reference>
<gene>
    <name evidence="2" type="ORF">I601_1606</name>
</gene>
<feature type="region of interest" description="Disordered" evidence="1">
    <location>
        <begin position="13"/>
        <end position="45"/>
    </location>
</feature>
<dbReference type="KEGG" id="ndk:I601_1606"/>
<organism evidence="2 3">
    <name type="scientific">Nocardioides dokdonensis FR1436</name>
    <dbReference type="NCBI Taxonomy" id="1300347"/>
    <lineage>
        <taxon>Bacteria</taxon>
        <taxon>Bacillati</taxon>
        <taxon>Actinomycetota</taxon>
        <taxon>Actinomycetes</taxon>
        <taxon>Propionibacteriales</taxon>
        <taxon>Nocardioidaceae</taxon>
        <taxon>Nocardioides</taxon>
    </lineage>
</organism>
<accession>A0A1A9GID5</accession>
<sequence length="45" mass="4670">MGGRLTFVSDLLWPGDERAGATDAPAEETLAQPRCAEGPATGRTP</sequence>